<feature type="non-terminal residue" evidence="3">
    <location>
        <position position="841"/>
    </location>
</feature>
<feature type="domain" description="Fungal lipase-type" evidence="2">
    <location>
        <begin position="203"/>
        <end position="363"/>
    </location>
</feature>
<comment type="caution">
    <text evidence="3">The sequence shown here is derived from an EMBL/GenBank/DDBJ whole genome shotgun (WGS) entry which is preliminary data.</text>
</comment>
<evidence type="ECO:0000313" key="4">
    <source>
        <dbReference type="Proteomes" id="UP001141552"/>
    </source>
</evidence>
<evidence type="ECO:0000256" key="1">
    <source>
        <dbReference type="ARBA" id="ARBA00022801"/>
    </source>
</evidence>
<proteinExistence type="predicted"/>
<dbReference type="Pfam" id="PF01764">
    <property type="entry name" value="Lipase_3"/>
    <property type="match status" value="2"/>
</dbReference>
<dbReference type="SUPFAM" id="SSF53474">
    <property type="entry name" value="alpha/beta-Hydrolases"/>
    <property type="match status" value="2"/>
</dbReference>
<gene>
    <name evidence="3" type="ORF">Tsubulata_029322</name>
</gene>
<evidence type="ECO:0000313" key="3">
    <source>
        <dbReference type="EMBL" id="KAJ4840852.1"/>
    </source>
</evidence>
<dbReference type="GO" id="GO:0004806">
    <property type="term" value="F:triacylglycerol lipase activity"/>
    <property type="evidence" value="ECO:0007669"/>
    <property type="project" value="InterPro"/>
</dbReference>
<reference evidence="3" key="1">
    <citation type="submission" date="2022-02" db="EMBL/GenBank/DDBJ databases">
        <authorList>
            <person name="Henning P.M."/>
            <person name="McCubbin A.G."/>
            <person name="Shore J.S."/>
        </authorList>
    </citation>
    <scope>NUCLEOTIDE SEQUENCE</scope>
    <source>
        <strain evidence="3">F60SS</strain>
        <tissue evidence="3">Leaves</tissue>
    </source>
</reference>
<dbReference type="Proteomes" id="UP001141552">
    <property type="component" value="Unassembled WGS sequence"/>
</dbReference>
<dbReference type="GO" id="GO:0006629">
    <property type="term" value="P:lipid metabolic process"/>
    <property type="evidence" value="ECO:0007669"/>
    <property type="project" value="InterPro"/>
</dbReference>
<reference evidence="3" key="2">
    <citation type="journal article" date="2023" name="Plants (Basel)">
        <title>Annotation of the Turnera subulata (Passifloraceae) Draft Genome Reveals the S-Locus Evolved after the Divergence of Turneroideae from Passifloroideae in a Stepwise Manner.</title>
        <authorList>
            <person name="Henning P.M."/>
            <person name="Roalson E.H."/>
            <person name="Mir W."/>
            <person name="McCubbin A.G."/>
            <person name="Shore J.S."/>
        </authorList>
    </citation>
    <scope>NUCLEOTIDE SEQUENCE</scope>
    <source>
        <strain evidence="3">F60SS</strain>
    </source>
</reference>
<name>A0A9Q0G096_9ROSI</name>
<dbReference type="InterPro" id="IPR002921">
    <property type="entry name" value="Fungal_lipase-type"/>
</dbReference>
<dbReference type="PANTHER" id="PTHR46086:SF17">
    <property type="entry name" value="ALPHA_BETA-HYDROLASES SUPERFAMILY PROTEIN"/>
    <property type="match status" value="1"/>
</dbReference>
<dbReference type="OrthoDB" id="438440at2759"/>
<keyword evidence="4" id="KW-1185">Reference proteome</keyword>
<dbReference type="InterPro" id="IPR029058">
    <property type="entry name" value="AB_hydrolase_fold"/>
</dbReference>
<dbReference type="EMBL" id="JAKUCV010002930">
    <property type="protein sequence ID" value="KAJ4840852.1"/>
    <property type="molecule type" value="Genomic_DNA"/>
</dbReference>
<organism evidence="3 4">
    <name type="scientific">Turnera subulata</name>
    <dbReference type="NCBI Taxonomy" id="218843"/>
    <lineage>
        <taxon>Eukaryota</taxon>
        <taxon>Viridiplantae</taxon>
        <taxon>Streptophyta</taxon>
        <taxon>Embryophyta</taxon>
        <taxon>Tracheophyta</taxon>
        <taxon>Spermatophyta</taxon>
        <taxon>Magnoliopsida</taxon>
        <taxon>eudicotyledons</taxon>
        <taxon>Gunneridae</taxon>
        <taxon>Pentapetalae</taxon>
        <taxon>rosids</taxon>
        <taxon>fabids</taxon>
        <taxon>Malpighiales</taxon>
        <taxon>Passifloraceae</taxon>
        <taxon>Turnera</taxon>
    </lineage>
</organism>
<dbReference type="CDD" id="cd00519">
    <property type="entry name" value="Lipase_3"/>
    <property type="match status" value="2"/>
</dbReference>
<evidence type="ECO:0000259" key="2">
    <source>
        <dbReference type="Pfam" id="PF01764"/>
    </source>
</evidence>
<dbReference type="PANTHER" id="PTHR46086">
    <property type="entry name" value="ALPHA/BETA-HYDROLASES SUPERFAMILY PROTEIN"/>
    <property type="match status" value="1"/>
</dbReference>
<protein>
    <recommendedName>
        <fullName evidence="2">Fungal lipase-type domain-containing protein</fullName>
    </recommendedName>
</protein>
<accession>A0A9Q0G096</accession>
<keyword evidence="1" id="KW-0378">Hydrolase</keyword>
<feature type="domain" description="Fungal lipase-type" evidence="2">
    <location>
        <begin position="628"/>
        <end position="733"/>
    </location>
</feature>
<dbReference type="Gene3D" id="3.40.50.1820">
    <property type="entry name" value="alpha/beta hydrolase"/>
    <property type="match status" value="2"/>
</dbReference>
<dbReference type="AlphaFoldDB" id="A0A9Q0G096"/>
<dbReference type="InterPro" id="IPR044819">
    <property type="entry name" value="OBL-like"/>
</dbReference>
<sequence length="841" mass="97518">MASPVDDGFSSNHLLLKPEEVSLLDLIKILFSNDLEQRKFVDSAEAKEESFERRWLVFVSIVAQKLLQFVSKPLSSMGSLTEMWLNLLSSNLGFGRLLLNVLRGKVAVPDKTSASYISFTGNYDLRTELDRNIQREDPRYLAELSVMASKLSYENKANIESTVKEQWEMEVLGSYDFWNDYQGKATTQACLIRDKTNEQDTIVVAFRGTEPFDADAWCSDIDLSWYELPGIGRVHCGFLKALGLQKCNGWPKETKQDSDRPAPLAYYAIRDMLRELLSRNDKARYVVTGHSLGGALAILFPAVLVYHEDKLLLERLDGIYTFGQPRVGDQDFGKYMDAKLKENGIEYYRVVYGSDIVPRLPYDNKALMFKHFGRCIYYDRHYEAQVVAEEPNKNYFSPVEAISMNVNAGFELIRSFTISRRRGRDFREGWLLRMFRFMGLIVPGVPPHLIQDYMLQSIAKPLAWVGSKIEMWLNLISCNRNIFMLFINFIRGGVVWPVKESETFMSVLGHLDKRLQLDERIKPGNCRYWSALSVMASKISYENKAFVENTVKNHWKIFNKNSRHRASCFMTKMQILTEWLWSSGVLNLLMQMRGVPILISPGTSSRGWAEFMEALGLIMKQGWPLEYEQEDSRPIAYYTIRDQLRKILKQNDRTQFILTGHSMGGAIACIFPAVLAMHKETWLLKRLEGVYTFGQPRVGDEEFRRFMHNQMQTYGFKYLRFVYSNDVVPRLPIDDDSTFSFKHFGPCVYYNSCYRGKIVTEEPDKNYTSTFAPIARFFVAIWELIRSFILPYKIGPEYEETWFLKLLRWYGLILPGLIAHNPQDYYVSSTSRPAFHHECKY</sequence>